<dbReference type="InterPro" id="IPR008327">
    <property type="entry name" value="Sig_transdc_resp-reg_antiterm"/>
</dbReference>
<dbReference type="SMART" id="SM01012">
    <property type="entry name" value="ANTAR"/>
    <property type="match status" value="1"/>
</dbReference>
<sequence length="223" mass="24846">MATSNIIRDVRALRVLVLHPQDTHAEELLQQIRRIGCRAEASWPLPGSLPAGVDVVFVEVKETMPKGLDTLFGGETQDRPTLIGVAGYENPSVLQNLLELKVDAVVTKPLRPYGVLSSIVMARRIWQEFRAVDKQIAQLKDKVQNIQKVSQAKFILMRLHQITEEEAYKIIRSQAMAKRTTTAEIAQAIINADGILGNISTKKIIYENNDNANKATGYDEVDS</sequence>
<dbReference type="Pfam" id="PF21332">
    <property type="entry name" value="AmiR_N"/>
    <property type="match status" value="1"/>
</dbReference>
<keyword evidence="3" id="KW-1185">Reference proteome</keyword>
<dbReference type="Gene3D" id="1.10.10.10">
    <property type="entry name" value="Winged helix-like DNA-binding domain superfamily/Winged helix DNA-binding domain"/>
    <property type="match status" value="1"/>
</dbReference>
<gene>
    <name evidence="2" type="ORF">HOP53_10125</name>
</gene>
<reference evidence="2 3" key="1">
    <citation type="journal article" date="2021" name="Front. Microbiol.">
        <title>Aerobic Denitrification and Heterotrophic Sulfur Oxidation in the Genus Halomonas Revealed by Six Novel Species Characterizations and Genome-Based Analysis.</title>
        <authorList>
            <person name="Wang L."/>
            <person name="Shao Z."/>
        </authorList>
    </citation>
    <scope>NUCLEOTIDE SEQUENCE [LARGE SCALE GENOMIC DNA]</scope>
    <source>
        <strain evidence="2 3">MCCC 1A11081</strain>
    </source>
</reference>
<dbReference type="InterPro" id="IPR049021">
    <property type="entry name" value="AmiR_N"/>
</dbReference>
<dbReference type="PROSITE" id="PS50921">
    <property type="entry name" value="ANTAR"/>
    <property type="match status" value="1"/>
</dbReference>
<evidence type="ECO:0000313" key="3">
    <source>
        <dbReference type="Proteomes" id="UP001320168"/>
    </source>
</evidence>
<proteinExistence type="predicted"/>
<dbReference type="InterPro" id="IPR036388">
    <property type="entry name" value="WH-like_DNA-bd_sf"/>
</dbReference>
<evidence type="ECO:0000259" key="1">
    <source>
        <dbReference type="PROSITE" id="PS50921"/>
    </source>
</evidence>
<dbReference type="InterPro" id="IPR005561">
    <property type="entry name" value="ANTAR"/>
</dbReference>
<dbReference type="PIRSF" id="PIRSF036382">
    <property type="entry name" value="RR_antiterm"/>
    <property type="match status" value="1"/>
</dbReference>
<dbReference type="InterPro" id="IPR011006">
    <property type="entry name" value="CheY-like_superfamily"/>
</dbReference>
<organism evidence="2 3">
    <name type="scientific">Billgrantia ethanolica</name>
    <dbReference type="NCBI Taxonomy" id="2733486"/>
    <lineage>
        <taxon>Bacteria</taxon>
        <taxon>Pseudomonadati</taxon>
        <taxon>Pseudomonadota</taxon>
        <taxon>Gammaproteobacteria</taxon>
        <taxon>Oceanospirillales</taxon>
        <taxon>Halomonadaceae</taxon>
        <taxon>Billgrantia</taxon>
    </lineage>
</organism>
<protein>
    <submittedName>
        <fullName evidence="2">ANTAR domain-containing protein</fullName>
    </submittedName>
</protein>
<dbReference type="SUPFAM" id="SSF52172">
    <property type="entry name" value="CheY-like"/>
    <property type="match status" value="1"/>
</dbReference>
<accession>A0ABS9A3J1</accession>
<name>A0ABS9A3J1_9GAMM</name>
<dbReference type="Proteomes" id="UP001320168">
    <property type="component" value="Unassembled WGS sequence"/>
</dbReference>
<dbReference type="RefSeq" id="WP_234269917.1">
    <property type="nucleotide sequence ID" value="NZ_JABFTX010000002.1"/>
</dbReference>
<comment type="caution">
    <text evidence="2">The sequence shown here is derived from an EMBL/GenBank/DDBJ whole genome shotgun (WGS) entry which is preliminary data.</text>
</comment>
<dbReference type="Pfam" id="PF03861">
    <property type="entry name" value="ANTAR"/>
    <property type="match status" value="1"/>
</dbReference>
<evidence type="ECO:0000313" key="2">
    <source>
        <dbReference type="EMBL" id="MCE8003190.1"/>
    </source>
</evidence>
<dbReference type="EMBL" id="JABFTX010000002">
    <property type="protein sequence ID" value="MCE8003190.1"/>
    <property type="molecule type" value="Genomic_DNA"/>
</dbReference>
<dbReference type="Gene3D" id="3.40.50.2300">
    <property type="match status" value="1"/>
</dbReference>
<feature type="domain" description="ANTAR" evidence="1">
    <location>
        <begin position="129"/>
        <end position="190"/>
    </location>
</feature>